<proteinExistence type="predicted"/>
<keyword evidence="1" id="KW-1133">Transmembrane helix</keyword>
<evidence type="ECO:0000256" key="1">
    <source>
        <dbReference type="SAM" id="Phobius"/>
    </source>
</evidence>
<protein>
    <submittedName>
        <fullName evidence="2">DUF1622 domain-containing protein</fullName>
    </submittedName>
</protein>
<gene>
    <name evidence="2" type="ORF">HPC62_09940</name>
</gene>
<feature type="transmembrane region" description="Helical" evidence="1">
    <location>
        <begin position="6"/>
        <end position="29"/>
    </location>
</feature>
<accession>A0A6M8BC81</accession>
<dbReference type="RefSeq" id="WP_172355272.1">
    <property type="nucleotide sequence ID" value="NZ_CP053661.1"/>
</dbReference>
<keyword evidence="1" id="KW-0472">Membrane</keyword>
<evidence type="ECO:0000313" key="3">
    <source>
        <dbReference type="Proteomes" id="UP000505210"/>
    </source>
</evidence>
<evidence type="ECO:0000313" key="2">
    <source>
        <dbReference type="EMBL" id="QKD82457.1"/>
    </source>
</evidence>
<organism evidence="2 3">
    <name type="scientific">Thermoleptolyngbya sichuanensis A183</name>
    <dbReference type="NCBI Taxonomy" id="2737172"/>
    <lineage>
        <taxon>Bacteria</taxon>
        <taxon>Bacillati</taxon>
        <taxon>Cyanobacteriota</taxon>
        <taxon>Cyanophyceae</taxon>
        <taxon>Oculatellales</taxon>
        <taxon>Oculatellaceae</taxon>
        <taxon>Thermoleptolyngbya</taxon>
        <taxon>Thermoleptolyngbya sichuanensis</taxon>
    </lineage>
</organism>
<keyword evidence="1" id="KW-0812">Transmembrane</keyword>
<dbReference type="KEGG" id="theu:HPC62_09940"/>
<sequence length="90" mass="9804">MINQVAGLLALILEGVSVFCILVGLLSTLQLAAKQRWGRSPLIQRTPCDPELSLSKVSLNFDLWLSLTLEFQLGADIAHTTVAPSHFSLD</sequence>
<dbReference type="InterPro" id="IPR012427">
    <property type="entry name" value="DUF1622"/>
</dbReference>
<dbReference type="Pfam" id="PF07784">
    <property type="entry name" value="DUF1622"/>
    <property type="match status" value="1"/>
</dbReference>
<dbReference type="EMBL" id="CP053661">
    <property type="protein sequence ID" value="QKD82457.1"/>
    <property type="molecule type" value="Genomic_DNA"/>
</dbReference>
<reference evidence="2 3" key="1">
    <citation type="submission" date="2020-05" db="EMBL/GenBank/DDBJ databases">
        <title>Complete genome sequence of of a novel Thermoleptolyngbya strain isolated from hot springs of Ganzi, Sichuan China.</title>
        <authorList>
            <person name="Tang J."/>
            <person name="Daroch M."/>
            <person name="Li L."/>
            <person name="Waleron K."/>
            <person name="Waleron M."/>
            <person name="Waleron M."/>
        </authorList>
    </citation>
    <scope>NUCLEOTIDE SEQUENCE [LARGE SCALE GENOMIC DNA]</scope>
    <source>
        <strain evidence="2 3">PKUAC-SCTA183</strain>
    </source>
</reference>
<keyword evidence="3" id="KW-1185">Reference proteome</keyword>
<dbReference type="Proteomes" id="UP000505210">
    <property type="component" value="Chromosome"/>
</dbReference>
<dbReference type="AlphaFoldDB" id="A0A6M8BC81"/>
<name>A0A6M8BC81_9CYAN</name>